<sequence>MKNHLHTIMEDWKLSGTALMKKGEDIPFIASLGFANRAERIPNEHHTRFGIASGCKLFTAIAICQLVEAGKLSFDTPLSDWLDAPFPNVTIHHLLTHTSGVPDYFDEEITDDFEDLWKDVPMYHLRRLKDFLPLFQHAPMKFPPGHRFHYNNAGFILLGLVVESVSGVTFQEYVEANVFQRAGMHESGYFAFDTLPAKTALGYIDLEDGSWKTNLYSLPVIGGSDGGAYVTAEDMMKLWLALMRHELLNETYTQKLLTPHVHCEDDDYYGYGVWIKQQDGAISKYHVMGYDPGVCFHSAFYPTSNGIVVVCANQSSGAYDVMAAIEALFSEA</sequence>
<dbReference type="EvolutionaryTrace" id="Q9KAM0"/>
<dbReference type="SMR" id="Q9KAM0"/>
<evidence type="ECO:0000256" key="2">
    <source>
        <dbReference type="ARBA" id="ARBA00023136"/>
    </source>
</evidence>
<dbReference type="eggNOG" id="COG1680">
    <property type="taxonomic scope" value="Bacteria"/>
</dbReference>
<dbReference type="KEGG" id="bha:BH2267"/>
<dbReference type="STRING" id="272558.gene:10728165"/>
<accession>Q9KAM0</accession>
<dbReference type="PANTHER" id="PTHR46825">
    <property type="entry name" value="D-ALANYL-D-ALANINE-CARBOXYPEPTIDASE/ENDOPEPTIDASE AMPH"/>
    <property type="match status" value="1"/>
</dbReference>
<dbReference type="OrthoDB" id="9803467at2"/>
<dbReference type="InterPro" id="IPR012338">
    <property type="entry name" value="Beta-lactam/transpept-like"/>
</dbReference>
<dbReference type="RefSeq" id="WP_010898423.1">
    <property type="nucleotide sequence ID" value="NC_002570.2"/>
</dbReference>
<keyword evidence="5" id="KW-1185">Reference proteome</keyword>
<dbReference type="HOGENOM" id="CLU_020027_0_3_9"/>
<gene>
    <name evidence="4" type="ordered locus">BH2267</name>
</gene>
<dbReference type="Gene3D" id="3.40.710.10">
    <property type="entry name" value="DD-peptidase/beta-lactamase superfamily"/>
    <property type="match status" value="1"/>
</dbReference>
<protein>
    <submittedName>
        <fullName evidence="4">Penicillin-binding protein</fullName>
    </submittedName>
</protein>
<feature type="domain" description="Beta-lactamase-related" evidence="3">
    <location>
        <begin position="30"/>
        <end position="320"/>
    </location>
</feature>
<dbReference type="PIR" id="C83933">
    <property type="entry name" value="C83933"/>
</dbReference>
<dbReference type="InterPro" id="IPR001466">
    <property type="entry name" value="Beta-lactam-related"/>
</dbReference>
<keyword evidence="2" id="KW-0472">Membrane</keyword>
<evidence type="ECO:0007829" key="6">
    <source>
        <dbReference type="PDB" id="3TG9"/>
    </source>
</evidence>
<evidence type="ECO:0000256" key="1">
    <source>
        <dbReference type="ARBA" id="ARBA00004370"/>
    </source>
</evidence>
<dbReference type="EMBL" id="BA000004">
    <property type="protein sequence ID" value="BAB05986.1"/>
    <property type="molecule type" value="Genomic_DNA"/>
</dbReference>
<dbReference type="InterPro" id="IPR050491">
    <property type="entry name" value="AmpC-like"/>
</dbReference>
<evidence type="ECO:0000313" key="5">
    <source>
        <dbReference type="Proteomes" id="UP000001258"/>
    </source>
</evidence>
<dbReference type="Pfam" id="PF00144">
    <property type="entry name" value="Beta-lactamase"/>
    <property type="match status" value="1"/>
</dbReference>
<reference evidence="4 5" key="1">
    <citation type="journal article" date="2000" name="Nucleic Acids Res.">
        <title>Complete genome sequence of the alkaliphilic bacterium Bacillus halodurans and genomic sequence comparison with Bacillus subtilis.</title>
        <authorList>
            <person name="Takami H."/>
            <person name="Nakasone K."/>
            <person name="Takaki Y."/>
            <person name="Maeno G."/>
            <person name="Sasaki R."/>
            <person name="Masui N."/>
            <person name="Fuji F."/>
            <person name="Hirama C."/>
            <person name="Nakamura Y."/>
            <person name="Ogasawara N."/>
            <person name="Kuhara S."/>
            <person name="Horikoshi K."/>
        </authorList>
    </citation>
    <scope>NUCLEOTIDE SEQUENCE [LARGE SCALE GENOMIC DNA]</scope>
    <source>
        <strain evidence="5">ATCC BAA-125 / DSM 18197 / FERM 7344 / JCM 9153 / C-125</strain>
    </source>
</reference>
<dbReference type="GO" id="GO:0016020">
    <property type="term" value="C:membrane"/>
    <property type="evidence" value="ECO:0007669"/>
    <property type="project" value="UniProtKB-SubCell"/>
</dbReference>
<proteinExistence type="evidence at protein level"/>
<organism evidence="4 5">
    <name type="scientific">Halalkalibacterium halodurans (strain ATCC BAA-125 / DSM 18197 / FERM 7344 / JCM 9153 / C-125)</name>
    <name type="common">Bacillus halodurans</name>
    <dbReference type="NCBI Taxonomy" id="272558"/>
    <lineage>
        <taxon>Bacteria</taxon>
        <taxon>Bacillati</taxon>
        <taxon>Bacillota</taxon>
        <taxon>Bacilli</taxon>
        <taxon>Bacillales</taxon>
        <taxon>Bacillaceae</taxon>
        <taxon>Halalkalibacterium (ex Joshi et al. 2022)</taxon>
    </lineage>
</organism>
<dbReference type="PDBsum" id="3TG9"/>
<dbReference type="AlphaFoldDB" id="Q9KAM0"/>
<reference evidence="6" key="2">
    <citation type="submission" date="2011-08" db="PDB data bank">
        <title>The crystal structure of penicillin binding protein from Bacillus halodurans.</title>
        <authorList>
            <person name="Zhang Z."/>
            <person name="Satyanarayana L."/>
            <person name="Almo S.C."/>
            <person name="Swaminathan S."/>
        </authorList>
    </citation>
    <scope>X-RAY CRYSTALLOGRAPHY (2.20 ANGSTROMS)</scope>
</reference>
<dbReference type="PDB" id="3TG9">
    <property type="method" value="X-ray"/>
    <property type="resolution" value="2.20 A"/>
    <property type="chains" value="A/B=1-332"/>
</dbReference>
<dbReference type="Proteomes" id="UP000001258">
    <property type="component" value="Chromosome"/>
</dbReference>
<comment type="subcellular location">
    <subcellularLocation>
        <location evidence="1">Membrane</location>
    </subcellularLocation>
</comment>
<dbReference type="PANTHER" id="PTHR46825:SF11">
    <property type="entry name" value="PENICILLIN-BINDING PROTEIN 4"/>
    <property type="match status" value="1"/>
</dbReference>
<name>Q9KAM0_HALH5</name>
<dbReference type="SUPFAM" id="SSF56601">
    <property type="entry name" value="beta-lactamase/transpeptidase-like"/>
    <property type="match status" value="1"/>
</dbReference>
<keyword evidence="6" id="KW-0002">3D-structure</keyword>
<evidence type="ECO:0000313" key="4">
    <source>
        <dbReference type="EMBL" id="BAB05986.1"/>
    </source>
</evidence>
<evidence type="ECO:0000259" key="3">
    <source>
        <dbReference type="Pfam" id="PF00144"/>
    </source>
</evidence>